<keyword evidence="1" id="KW-0812">Transmembrane</keyword>
<dbReference type="OrthoDB" id="1494254at2"/>
<dbReference type="Gene3D" id="3.30.70.100">
    <property type="match status" value="1"/>
</dbReference>
<dbReference type="AlphaFoldDB" id="A0A5C5WHR2"/>
<organism evidence="3 4">
    <name type="scientific">Rubripirellula amarantea</name>
    <dbReference type="NCBI Taxonomy" id="2527999"/>
    <lineage>
        <taxon>Bacteria</taxon>
        <taxon>Pseudomonadati</taxon>
        <taxon>Planctomycetota</taxon>
        <taxon>Planctomycetia</taxon>
        <taxon>Pirellulales</taxon>
        <taxon>Pirellulaceae</taxon>
        <taxon>Rubripirellula</taxon>
    </lineage>
</organism>
<feature type="transmembrane region" description="Helical" evidence="1">
    <location>
        <begin position="129"/>
        <end position="151"/>
    </location>
</feature>
<dbReference type="InterPro" id="IPR011008">
    <property type="entry name" value="Dimeric_a/b-barrel"/>
</dbReference>
<keyword evidence="1" id="KW-1133">Transmembrane helix</keyword>
<dbReference type="PANTHER" id="PTHR40057">
    <property type="entry name" value="SLR1162 PROTEIN"/>
    <property type="match status" value="1"/>
</dbReference>
<feature type="transmembrane region" description="Helical" evidence="1">
    <location>
        <begin position="157"/>
        <end position="183"/>
    </location>
</feature>
<sequence>MNHTKQSTGACHATIFATAFPAPGKEQLWELAIGDLIRASSTFPGHQGTTILHPESADQPHYRVITRFDTMENMRRWYHSSERQERVEKLSPFEQQPAEIQQLTGFEPWFTPPDDSSVSFDAPPKYKMFVVVWIAVYAAVLPMISVLKPAFASIPPLLSSAMLAAISVATMTWIILPLLTWVFRAWLYPKPS</sequence>
<keyword evidence="3" id="KW-0560">Oxidoreductase</keyword>
<protein>
    <submittedName>
        <fullName evidence="3">Antibiotic biosynthesis monooxygenase</fullName>
    </submittedName>
</protein>
<dbReference type="InterPro" id="IPR007138">
    <property type="entry name" value="ABM_dom"/>
</dbReference>
<accession>A0A5C5WHR2</accession>
<keyword evidence="1" id="KW-0472">Membrane</keyword>
<dbReference type="Pfam" id="PF03992">
    <property type="entry name" value="ABM"/>
    <property type="match status" value="1"/>
</dbReference>
<reference evidence="3 4" key="1">
    <citation type="submission" date="2019-02" db="EMBL/GenBank/DDBJ databases">
        <title>Deep-cultivation of Planctomycetes and their phenomic and genomic characterization uncovers novel biology.</title>
        <authorList>
            <person name="Wiegand S."/>
            <person name="Jogler M."/>
            <person name="Boedeker C."/>
            <person name="Pinto D."/>
            <person name="Vollmers J."/>
            <person name="Rivas-Marin E."/>
            <person name="Kohn T."/>
            <person name="Peeters S.H."/>
            <person name="Heuer A."/>
            <person name="Rast P."/>
            <person name="Oberbeckmann S."/>
            <person name="Bunk B."/>
            <person name="Jeske O."/>
            <person name="Meyerdierks A."/>
            <person name="Storesund J.E."/>
            <person name="Kallscheuer N."/>
            <person name="Luecker S."/>
            <person name="Lage O.M."/>
            <person name="Pohl T."/>
            <person name="Merkel B.J."/>
            <person name="Hornburger P."/>
            <person name="Mueller R.-W."/>
            <person name="Bruemmer F."/>
            <person name="Labrenz M."/>
            <person name="Spormann A.M."/>
            <person name="Op Den Camp H."/>
            <person name="Overmann J."/>
            <person name="Amann R."/>
            <person name="Jetten M.S.M."/>
            <person name="Mascher T."/>
            <person name="Medema M.H."/>
            <person name="Devos D.P."/>
            <person name="Kaster A.-K."/>
            <person name="Ovreas L."/>
            <person name="Rohde M."/>
            <person name="Galperin M.Y."/>
            <person name="Jogler C."/>
        </authorList>
    </citation>
    <scope>NUCLEOTIDE SEQUENCE [LARGE SCALE GENOMIC DNA]</scope>
    <source>
        <strain evidence="3 4">Pla22</strain>
    </source>
</reference>
<keyword evidence="4" id="KW-1185">Reference proteome</keyword>
<feature type="domain" description="ABM" evidence="2">
    <location>
        <begin position="17"/>
        <end position="85"/>
    </location>
</feature>
<dbReference type="Proteomes" id="UP000316598">
    <property type="component" value="Unassembled WGS sequence"/>
</dbReference>
<evidence type="ECO:0000313" key="3">
    <source>
        <dbReference type="EMBL" id="TWT49625.1"/>
    </source>
</evidence>
<dbReference type="EMBL" id="SJPI01000003">
    <property type="protein sequence ID" value="TWT49625.1"/>
    <property type="molecule type" value="Genomic_DNA"/>
</dbReference>
<dbReference type="RefSeq" id="WP_146517121.1">
    <property type="nucleotide sequence ID" value="NZ_SJPI01000003.1"/>
</dbReference>
<keyword evidence="3" id="KW-0503">Monooxygenase</keyword>
<evidence type="ECO:0000313" key="4">
    <source>
        <dbReference type="Proteomes" id="UP000316598"/>
    </source>
</evidence>
<dbReference type="PANTHER" id="PTHR40057:SF1">
    <property type="entry name" value="SLR1162 PROTEIN"/>
    <property type="match status" value="1"/>
</dbReference>
<comment type="caution">
    <text evidence="3">The sequence shown here is derived from an EMBL/GenBank/DDBJ whole genome shotgun (WGS) entry which is preliminary data.</text>
</comment>
<proteinExistence type="predicted"/>
<evidence type="ECO:0000256" key="1">
    <source>
        <dbReference type="SAM" id="Phobius"/>
    </source>
</evidence>
<name>A0A5C5WHR2_9BACT</name>
<evidence type="ECO:0000259" key="2">
    <source>
        <dbReference type="Pfam" id="PF03992"/>
    </source>
</evidence>
<gene>
    <name evidence="3" type="ORF">Pla22_48220</name>
</gene>
<dbReference type="InterPro" id="IPR038762">
    <property type="entry name" value="ABM_predict"/>
</dbReference>
<dbReference type="GO" id="GO:0004497">
    <property type="term" value="F:monooxygenase activity"/>
    <property type="evidence" value="ECO:0007669"/>
    <property type="project" value="UniProtKB-KW"/>
</dbReference>
<dbReference type="SUPFAM" id="SSF54909">
    <property type="entry name" value="Dimeric alpha+beta barrel"/>
    <property type="match status" value="1"/>
</dbReference>